<keyword evidence="3" id="KW-1185">Reference proteome</keyword>
<sequence>MEPNAQSFCCRSYRLSKPFSLRVTTDLFASPTKNSFAGSSAAHAQPTTASSITSSKNQPPSSMHQPHNKHQNPHPSTAQQGFITVTVYVTQSSGVMEPTGSPQSTKTGVGSSF</sequence>
<proteinExistence type="predicted"/>
<feature type="region of interest" description="Disordered" evidence="1">
    <location>
        <begin position="32"/>
        <end position="113"/>
    </location>
</feature>
<evidence type="ECO:0000256" key="1">
    <source>
        <dbReference type="SAM" id="MobiDB-lite"/>
    </source>
</evidence>
<evidence type="ECO:0000313" key="2">
    <source>
        <dbReference type="EMBL" id="RAL67996.1"/>
    </source>
</evidence>
<accession>A0A395J6W4</accession>
<comment type="caution">
    <text evidence="2">The sequence shown here is derived from an EMBL/GenBank/DDBJ whole genome shotgun (WGS) entry which is preliminary data.</text>
</comment>
<name>A0A395J6W4_9HELO</name>
<dbReference type="Proteomes" id="UP000249056">
    <property type="component" value="Unassembled WGS sequence"/>
</dbReference>
<feature type="compositionally biased region" description="Polar residues" evidence="1">
    <location>
        <begin position="45"/>
        <end position="63"/>
    </location>
</feature>
<reference evidence="2 3" key="1">
    <citation type="submission" date="2018-06" db="EMBL/GenBank/DDBJ databases">
        <title>Genome Sequence of the Brown Rot Fungal Pathogen Monilinia fructigena.</title>
        <authorList>
            <person name="Landi L."/>
            <person name="De Miccolis Angelini R.M."/>
            <person name="Pollastro S."/>
            <person name="Abate D."/>
            <person name="Faretra F."/>
            <person name="Romanazzi G."/>
        </authorList>
    </citation>
    <scope>NUCLEOTIDE SEQUENCE [LARGE SCALE GENOMIC DNA]</scope>
    <source>
        <strain evidence="2 3">Mfrg269</strain>
    </source>
</reference>
<dbReference type="EMBL" id="QKRW01000002">
    <property type="protein sequence ID" value="RAL67996.1"/>
    <property type="molecule type" value="Genomic_DNA"/>
</dbReference>
<dbReference type="AlphaFoldDB" id="A0A395J6W4"/>
<feature type="compositionally biased region" description="Polar residues" evidence="1">
    <location>
        <begin position="76"/>
        <end position="113"/>
    </location>
</feature>
<organism evidence="2 3">
    <name type="scientific">Monilinia fructigena</name>
    <dbReference type="NCBI Taxonomy" id="38457"/>
    <lineage>
        <taxon>Eukaryota</taxon>
        <taxon>Fungi</taxon>
        <taxon>Dikarya</taxon>
        <taxon>Ascomycota</taxon>
        <taxon>Pezizomycotina</taxon>
        <taxon>Leotiomycetes</taxon>
        <taxon>Helotiales</taxon>
        <taxon>Sclerotiniaceae</taxon>
        <taxon>Monilinia</taxon>
    </lineage>
</organism>
<gene>
    <name evidence="2" type="ORF">DID88_008720</name>
</gene>
<protein>
    <submittedName>
        <fullName evidence="2">Uncharacterized protein</fullName>
    </submittedName>
</protein>
<evidence type="ECO:0000313" key="3">
    <source>
        <dbReference type="Proteomes" id="UP000249056"/>
    </source>
</evidence>